<dbReference type="PANTHER" id="PTHR31805:SF14">
    <property type="entry name" value="RECEPTOR-LIKE KINASE, PUTATIVE (DUF1421)-RELATED"/>
    <property type="match status" value="1"/>
</dbReference>
<feature type="region of interest" description="Disordered" evidence="1">
    <location>
        <begin position="73"/>
        <end position="101"/>
    </location>
</feature>
<sequence length="554" mass="60115">MNASKFMDKQIMDLSRSSMSDNNQDFIDLMNPQSEEGEDEQSNGGLSKKKQEILPNYDFHPINRPTFHSHHVNSTAATVTRDMPSLDNDSSARRSYSSLDHVEPDKIVMEKAQKANDNDSAILSEIDRTMIKHTDALMHAIGSLSARLSQIETRTRQIEHSVDDLKASVCNNHGTADGKLRQLENILLEVQTGVQDLKDKQDVFEGHMQLAKLQLSKSELPSSVHQDQAQQATATAAASAPPQQSGYQQFVIPIPQQLASVAPPSGPPPSQQNIHPQLPMTSQFLPATTLPSGPHQDAYLPTPAHIPDGSSHQYQTPPSVQNQQPAPPPPQPQQYQPAPAPPYPQPPQPPQQQHPSIVGVNAPPLFQPSGHRPDESPYAPPQTYPPNHYQPSSVPPPTQSYYGSPSLPMFEPPPPPQPARSSFQSSYVQQSGPSESFPYSGPTSHYGGGPSIKPQPHSPRGGTGSYPQLPTARVLPQAIPTASGVSGGSSTGGGNKVPIDDVVDKVTNMGFSRDQVRATVRRLTENGQSVDLNVVLDKLMNDADVQPPKGWFGR</sequence>
<dbReference type="PANTHER" id="PTHR31805">
    <property type="entry name" value="RECEPTOR-LIKE KINASE, PUTATIVE (DUF1421)-RELATED"/>
    <property type="match status" value="1"/>
</dbReference>
<proteinExistence type="predicted"/>
<evidence type="ECO:0000313" key="3">
    <source>
        <dbReference type="EMBL" id="KAK9733242.1"/>
    </source>
</evidence>
<feature type="domain" description="UBA" evidence="2">
    <location>
        <begin position="498"/>
        <end position="542"/>
    </location>
</feature>
<gene>
    <name evidence="3" type="ORF">RND81_04G054000</name>
</gene>
<feature type="compositionally biased region" description="Low complexity" evidence="1">
    <location>
        <begin position="228"/>
        <end position="245"/>
    </location>
</feature>
<dbReference type="AlphaFoldDB" id="A0AAW1LCQ9"/>
<feature type="compositionally biased region" description="Pro residues" evidence="1">
    <location>
        <begin position="325"/>
        <end position="352"/>
    </location>
</feature>
<evidence type="ECO:0000313" key="4">
    <source>
        <dbReference type="Proteomes" id="UP001443914"/>
    </source>
</evidence>
<reference evidence="3" key="1">
    <citation type="submission" date="2024-03" db="EMBL/GenBank/DDBJ databases">
        <title>WGS assembly of Saponaria officinalis var. Norfolk2.</title>
        <authorList>
            <person name="Jenkins J."/>
            <person name="Shu S."/>
            <person name="Grimwood J."/>
            <person name="Barry K."/>
            <person name="Goodstein D."/>
            <person name="Schmutz J."/>
            <person name="Leebens-Mack J."/>
            <person name="Osbourn A."/>
        </authorList>
    </citation>
    <scope>NUCLEOTIDE SEQUENCE [LARGE SCALE GENOMIC DNA]</scope>
    <source>
        <strain evidence="3">JIC</strain>
    </source>
</reference>
<dbReference type="Proteomes" id="UP001443914">
    <property type="component" value="Unassembled WGS sequence"/>
</dbReference>
<comment type="caution">
    <text evidence="3">The sequence shown here is derived from an EMBL/GenBank/DDBJ whole genome shotgun (WGS) entry which is preliminary data.</text>
</comment>
<feature type="compositionally biased region" description="Polar residues" evidence="1">
    <location>
        <begin position="310"/>
        <end position="322"/>
    </location>
</feature>
<feature type="region of interest" description="Disordered" evidence="1">
    <location>
        <begin position="258"/>
        <end position="277"/>
    </location>
</feature>
<feature type="compositionally biased region" description="Polar residues" evidence="1">
    <location>
        <begin position="87"/>
        <end position="98"/>
    </location>
</feature>
<feature type="region of interest" description="Disordered" evidence="1">
    <location>
        <begin position="284"/>
        <end position="499"/>
    </location>
</feature>
<dbReference type="EMBL" id="JBDFQZ010000004">
    <property type="protein sequence ID" value="KAK9733242.1"/>
    <property type="molecule type" value="Genomic_DNA"/>
</dbReference>
<feature type="region of interest" description="Disordered" evidence="1">
    <location>
        <begin position="219"/>
        <end position="245"/>
    </location>
</feature>
<dbReference type="InterPro" id="IPR015940">
    <property type="entry name" value="UBA"/>
</dbReference>
<accession>A0AAW1LCQ9</accession>
<dbReference type="PROSITE" id="PS50030">
    <property type="entry name" value="UBA"/>
    <property type="match status" value="1"/>
</dbReference>
<feature type="compositionally biased region" description="Polar residues" evidence="1">
    <location>
        <begin position="15"/>
        <end position="25"/>
    </location>
</feature>
<feature type="compositionally biased region" description="Gly residues" evidence="1">
    <location>
        <begin position="485"/>
        <end position="495"/>
    </location>
</feature>
<organism evidence="3 4">
    <name type="scientific">Saponaria officinalis</name>
    <name type="common">Common soapwort</name>
    <name type="synonym">Lychnis saponaria</name>
    <dbReference type="NCBI Taxonomy" id="3572"/>
    <lineage>
        <taxon>Eukaryota</taxon>
        <taxon>Viridiplantae</taxon>
        <taxon>Streptophyta</taxon>
        <taxon>Embryophyta</taxon>
        <taxon>Tracheophyta</taxon>
        <taxon>Spermatophyta</taxon>
        <taxon>Magnoliopsida</taxon>
        <taxon>eudicotyledons</taxon>
        <taxon>Gunneridae</taxon>
        <taxon>Pentapetalae</taxon>
        <taxon>Caryophyllales</taxon>
        <taxon>Caryophyllaceae</taxon>
        <taxon>Caryophylleae</taxon>
        <taxon>Saponaria</taxon>
    </lineage>
</organism>
<dbReference type="Pfam" id="PF07223">
    <property type="entry name" value="DUF1421"/>
    <property type="match status" value="1"/>
</dbReference>
<name>A0AAW1LCQ9_SAPOF</name>
<protein>
    <recommendedName>
        <fullName evidence="2">UBA domain-containing protein</fullName>
    </recommendedName>
</protein>
<evidence type="ECO:0000256" key="1">
    <source>
        <dbReference type="SAM" id="MobiDB-lite"/>
    </source>
</evidence>
<dbReference type="InterPro" id="IPR010820">
    <property type="entry name" value="DUF1421"/>
</dbReference>
<feature type="compositionally biased region" description="Basic and acidic residues" evidence="1">
    <location>
        <begin position="1"/>
        <end position="11"/>
    </location>
</feature>
<feature type="region of interest" description="Disordered" evidence="1">
    <location>
        <begin position="1"/>
        <end position="51"/>
    </location>
</feature>
<keyword evidence="4" id="KW-1185">Reference proteome</keyword>
<evidence type="ECO:0000259" key="2">
    <source>
        <dbReference type="PROSITE" id="PS50030"/>
    </source>
</evidence>